<evidence type="ECO:0000313" key="3">
    <source>
        <dbReference type="Proteomes" id="UP000198981"/>
    </source>
</evidence>
<evidence type="ECO:0000313" key="2">
    <source>
        <dbReference type="EMBL" id="SCX45954.1"/>
    </source>
</evidence>
<dbReference type="EMBL" id="FMUH01000002">
    <property type="protein sequence ID" value="SCX45954.1"/>
    <property type="molecule type" value="Genomic_DNA"/>
</dbReference>
<feature type="region of interest" description="Disordered" evidence="1">
    <location>
        <begin position="28"/>
        <end position="66"/>
    </location>
</feature>
<name>A0A1G4XXP5_9ACTN</name>
<organism evidence="2 3">
    <name type="scientific">Klenkia marina</name>
    <dbReference type="NCBI Taxonomy" id="1960309"/>
    <lineage>
        <taxon>Bacteria</taxon>
        <taxon>Bacillati</taxon>
        <taxon>Actinomycetota</taxon>
        <taxon>Actinomycetes</taxon>
        <taxon>Geodermatophilales</taxon>
        <taxon>Geodermatophilaceae</taxon>
        <taxon>Klenkia</taxon>
    </lineage>
</organism>
<evidence type="ECO:0000256" key="1">
    <source>
        <dbReference type="SAM" id="MobiDB-lite"/>
    </source>
</evidence>
<dbReference type="OrthoDB" id="9983255at2"/>
<dbReference type="Proteomes" id="UP000198981">
    <property type="component" value="Unassembled WGS sequence"/>
</dbReference>
<dbReference type="STRING" id="1960309.SAMN03159343_1710"/>
<reference evidence="3" key="1">
    <citation type="submission" date="2016-10" db="EMBL/GenBank/DDBJ databases">
        <authorList>
            <person name="Varghese N."/>
            <person name="Submissions S."/>
        </authorList>
    </citation>
    <scope>NUCLEOTIDE SEQUENCE [LARGE SCALE GENOMIC DNA]</scope>
    <source>
        <strain evidence="3">DSM 45722</strain>
    </source>
</reference>
<proteinExistence type="predicted"/>
<dbReference type="RefSeq" id="WP_092802177.1">
    <property type="nucleotide sequence ID" value="NZ_FMUH01000002.1"/>
</dbReference>
<keyword evidence="3" id="KW-1185">Reference proteome</keyword>
<dbReference type="AlphaFoldDB" id="A0A1G4XXP5"/>
<protein>
    <submittedName>
        <fullName evidence="2">Uncharacterized protein</fullName>
    </submittedName>
</protein>
<sequence>MTVFWIVLVVVALLVAMLVHDRRAKARGARLNPDAGSRSGIRGTDGTGNPDAYRGSAGTTGWGGGV</sequence>
<accession>A0A1G4XXP5</accession>
<gene>
    <name evidence="2" type="ORF">SAMN03159343_1710</name>
</gene>